<dbReference type="InterPro" id="IPR011530">
    <property type="entry name" value="rRNA_adenine_dimethylase"/>
</dbReference>
<evidence type="ECO:0000256" key="1">
    <source>
        <dbReference type="ARBA" id="ARBA00022490"/>
    </source>
</evidence>
<evidence type="ECO:0000256" key="2">
    <source>
        <dbReference type="ARBA" id="ARBA00022552"/>
    </source>
</evidence>
<evidence type="ECO:0000256" key="4">
    <source>
        <dbReference type="ARBA" id="ARBA00022679"/>
    </source>
</evidence>
<evidence type="ECO:0000313" key="11">
    <source>
        <dbReference type="Proteomes" id="UP000028006"/>
    </source>
</evidence>
<feature type="binding site" evidence="7 8">
    <location>
        <position position="89"/>
    </location>
    <ligand>
        <name>S-adenosyl-L-methionine</name>
        <dbReference type="ChEBI" id="CHEBI:59789"/>
    </ligand>
</feature>
<evidence type="ECO:0000259" key="9">
    <source>
        <dbReference type="SMART" id="SM00650"/>
    </source>
</evidence>
<keyword evidence="1 7" id="KW-0963">Cytoplasm</keyword>
<organism evidence="10 11">
    <name type="scientific">Endozoicomonas montiporae</name>
    <dbReference type="NCBI Taxonomy" id="1027273"/>
    <lineage>
        <taxon>Bacteria</taxon>
        <taxon>Pseudomonadati</taxon>
        <taxon>Pseudomonadota</taxon>
        <taxon>Gammaproteobacteria</taxon>
        <taxon>Oceanospirillales</taxon>
        <taxon>Endozoicomonadaceae</taxon>
        <taxon>Endozoicomonas</taxon>
    </lineage>
</organism>
<dbReference type="GO" id="GO:0052908">
    <property type="term" value="F:16S rRNA (adenine(1518)-N(6)/adenine(1519)-N(6))-dimethyltransferase activity"/>
    <property type="evidence" value="ECO:0007669"/>
    <property type="project" value="UniProtKB-EC"/>
</dbReference>
<dbReference type="InterPro" id="IPR029063">
    <property type="entry name" value="SAM-dependent_MTases_sf"/>
</dbReference>
<keyword evidence="4 7" id="KW-0808">Transferase</keyword>
<dbReference type="RefSeq" id="WP_034876300.1">
    <property type="nucleotide sequence ID" value="NZ_JOKG01000003.1"/>
</dbReference>
<dbReference type="PROSITE" id="PS01131">
    <property type="entry name" value="RRNA_A_DIMETH"/>
    <property type="match status" value="1"/>
</dbReference>
<dbReference type="EMBL" id="JOKG01000003">
    <property type="protein sequence ID" value="KEQ13462.1"/>
    <property type="molecule type" value="Genomic_DNA"/>
</dbReference>
<evidence type="ECO:0000256" key="7">
    <source>
        <dbReference type="HAMAP-Rule" id="MF_00607"/>
    </source>
</evidence>
<dbReference type="HAMAP" id="MF_00607">
    <property type="entry name" value="16SrRNA_methyltr_A"/>
    <property type="match status" value="1"/>
</dbReference>
<name>A0A081N4T9_9GAMM</name>
<sequence>MSEFPHHRARKRFGQNFLHDQGIIQRIVRSIYPREGDRLVEIGPGQGAITEFLLDGAGQLDVIELDRDLIPILKLRFGLNPNFRIHEGDALKFDFARLKTDDKPLRLVGNLPYNISTPLIFHLLEYQGLISDMHFMLQKEVVLRLAAQPGENNYGRLGIMAQYFCRVDYLFTVGPGCFNPPPKVDSAIVRLTPHKELPHPCKDVKMLSRVVREAFSMRRKTLRNTLKQLVSSDELEQLSIDPSIRPERVTLEEFVRIADFIHDRNT</sequence>
<dbReference type="Gene3D" id="1.10.8.100">
    <property type="entry name" value="Ribosomal RNA adenine dimethylase-like, domain 2"/>
    <property type="match status" value="1"/>
</dbReference>
<keyword evidence="3 7" id="KW-0489">Methyltransferase</keyword>
<feature type="binding site" evidence="7 8">
    <location>
        <position position="43"/>
    </location>
    <ligand>
        <name>S-adenosyl-L-methionine</name>
        <dbReference type="ChEBI" id="CHEBI:59789"/>
    </ligand>
</feature>
<protein>
    <recommendedName>
        <fullName evidence="7">Ribosomal RNA small subunit methyltransferase A</fullName>
        <ecNumber evidence="7">2.1.1.182</ecNumber>
    </recommendedName>
    <alternativeName>
        <fullName evidence="7">16S rRNA (adenine(1518)-N(6)/adenine(1519)-N(6))-dimethyltransferase</fullName>
    </alternativeName>
    <alternativeName>
        <fullName evidence="7">16S rRNA dimethyladenosine transferase</fullName>
    </alternativeName>
    <alternativeName>
        <fullName evidence="7">16S rRNA dimethylase</fullName>
    </alternativeName>
    <alternativeName>
        <fullName evidence="7">S-adenosylmethionine-6-N', N'-adenosyl(rRNA) dimethyltransferase</fullName>
    </alternativeName>
</protein>
<dbReference type="CDD" id="cd02440">
    <property type="entry name" value="AdoMet_MTases"/>
    <property type="match status" value="1"/>
</dbReference>
<reference evidence="10 11" key="1">
    <citation type="submission" date="2014-06" db="EMBL/GenBank/DDBJ databases">
        <title>Whole Genome Sequences of Three Symbiotic Endozoicomonas Bacteria.</title>
        <authorList>
            <person name="Neave M.J."/>
            <person name="Apprill A."/>
            <person name="Voolstra C.R."/>
        </authorList>
    </citation>
    <scope>NUCLEOTIDE SEQUENCE [LARGE SCALE GENOMIC DNA]</scope>
    <source>
        <strain evidence="10 11">LMG 24815</strain>
    </source>
</reference>
<comment type="similarity">
    <text evidence="7">Belongs to the class I-like SAM-binding methyltransferase superfamily. rRNA adenine N(6)-methyltransferase family. RsmA subfamily.</text>
</comment>
<dbReference type="eggNOG" id="COG0030">
    <property type="taxonomic scope" value="Bacteria"/>
</dbReference>
<evidence type="ECO:0000256" key="6">
    <source>
        <dbReference type="ARBA" id="ARBA00022884"/>
    </source>
</evidence>
<gene>
    <name evidence="7" type="primary">rsmA</name>
    <name evidence="7" type="synonym">ksgA</name>
    <name evidence="10" type="ORF">GZ77_13905</name>
</gene>
<comment type="subcellular location">
    <subcellularLocation>
        <location evidence="7">Cytoplasm</location>
    </subcellularLocation>
</comment>
<evidence type="ECO:0000256" key="3">
    <source>
        <dbReference type="ARBA" id="ARBA00022603"/>
    </source>
</evidence>
<evidence type="ECO:0000313" key="10">
    <source>
        <dbReference type="EMBL" id="KEQ13462.1"/>
    </source>
</evidence>
<dbReference type="Pfam" id="PF00398">
    <property type="entry name" value="RrnaAD"/>
    <property type="match status" value="1"/>
</dbReference>
<dbReference type="GO" id="GO:0003723">
    <property type="term" value="F:RNA binding"/>
    <property type="evidence" value="ECO:0007669"/>
    <property type="project" value="UniProtKB-UniRule"/>
</dbReference>
<dbReference type="PROSITE" id="PS51689">
    <property type="entry name" value="SAM_RNA_A_N6_MT"/>
    <property type="match status" value="1"/>
</dbReference>
<dbReference type="SUPFAM" id="SSF53335">
    <property type="entry name" value="S-adenosyl-L-methionine-dependent methyltransferases"/>
    <property type="match status" value="1"/>
</dbReference>
<dbReference type="Gene3D" id="3.40.50.150">
    <property type="entry name" value="Vaccinia Virus protein VP39"/>
    <property type="match status" value="1"/>
</dbReference>
<keyword evidence="5 7" id="KW-0949">S-adenosyl-L-methionine</keyword>
<feature type="domain" description="Ribosomal RNA adenine methylase transferase N-terminal" evidence="9">
    <location>
        <begin position="23"/>
        <end position="195"/>
    </location>
</feature>
<keyword evidence="6 7" id="KW-0694">RNA-binding</keyword>
<keyword evidence="2 7" id="KW-0698">rRNA processing</keyword>
<dbReference type="PANTHER" id="PTHR11727:SF7">
    <property type="entry name" value="DIMETHYLADENOSINE TRANSFERASE-RELATED"/>
    <property type="match status" value="1"/>
</dbReference>
<dbReference type="AlphaFoldDB" id="A0A081N4T9"/>
<evidence type="ECO:0000256" key="5">
    <source>
        <dbReference type="ARBA" id="ARBA00022691"/>
    </source>
</evidence>
<dbReference type="InterPro" id="IPR020598">
    <property type="entry name" value="rRNA_Ade_methylase_Trfase_N"/>
</dbReference>
<dbReference type="GO" id="GO:0005829">
    <property type="term" value="C:cytosol"/>
    <property type="evidence" value="ECO:0007669"/>
    <property type="project" value="TreeGrafter"/>
</dbReference>
<dbReference type="FunFam" id="1.10.8.100:FF:000001">
    <property type="entry name" value="Ribosomal RNA small subunit methyltransferase A"/>
    <property type="match status" value="1"/>
</dbReference>
<dbReference type="InterPro" id="IPR001737">
    <property type="entry name" value="KsgA/Erm"/>
</dbReference>
<feature type="binding site" evidence="7 8">
    <location>
        <position position="18"/>
    </location>
    <ligand>
        <name>S-adenosyl-L-methionine</name>
        <dbReference type="ChEBI" id="CHEBI:59789"/>
    </ligand>
</feature>
<dbReference type="EC" id="2.1.1.182" evidence="7"/>
<dbReference type="Proteomes" id="UP000028006">
    <property type="component" value="Unassembled WGS sequence"/>
</dbReference>
<keyword evidence="11" id="KW-1185">Reference proteome</keyword>
<comment type="catalytic activity">
    <reaction evidence="7">
        <text>adenosine(1518)/adenosine(1519) in 16S rRNA + 4 S-adenosyl-L-methionine = N(6)-dimethyladenosine(1518)/N(6)-dimethyladenosine(1519) in 16S rRNA + 4 S-adenosyl-L-homocysteine + 4 H(+)</text>
        <dbReference type="Rhea" id="RHEA:19609"/>
        <dbReference type="Rhea" id="RHEA-COMP:10232"/>
        <dbReference type="Rhea" id="RHEA-COMP:10233"/>
        <dbReference type="ChEBI" id="CHEBI:15378"/>
        <dbReference type="ChEBI" id="CHEBI:57856"/>
        <dbReference type="ChEBI" id="CHEBI:59789"/>
        <dbReference type="ChEBI" id="CHEBI:74411"/>
        <dbReference type="ChEBI" id="CHEBI:74493"/>
        <dbReference type="EC" id="2.1.1.182"/>
    </reaction>
</comment>
<comment type="caution">
    <text evidence="10">The sequence shown here is derived from an EMBL/GenBank/DDBJ whole genome shotgun (WGS) entry which is preliminary data.</text>
</comment>
<evidence type="ECO:0000256" key="8">
    <source>
        <dbReference type="PROSITE-ProRule" id="PRU01026"/>
    </source>
</evidence>
<dbReference type="SMART" id="SM00650">
    <property type="entry name" value="rADc"/>
    <property type="match status" value="1"/>
</dbReference>
<dbReference type="InterPro" id="IPR020596">
    <property type="entry name" value="rRNA_Ade_Mease_Trfase_CS"/>
</dbReference>
<dbReference type="NCBIfam" id="TIGR00755">
    <property type="entry name" value="ksgA"/>
    <property type="match status" value="1"/>
</dbReference>
<proteinExistence type="inferred from homology"/>
<dbReference type="InterPro" id="IPR023165">
    <property type="entry name" value="rRNA_Ade_diMease-like_C"/>
</dbReference>
<feature type="binding site" evidence="7 8">
    <location>
        <position position="110"/>
    </location>
    <ligand>
        <name>S-adenosyl-L-methionine</name>
        <dbReference type="ChEBI" id="CHEBI:59789"/>
    </ligand>
</feature>
<comment type="function">
    <text evidence="7">Specifically dimethylates two adjacent adenosines (A1518 and A1519) in the loop of a conserved hairpin near the 3'-end of 16S rRNA in the 30S particle. May play a critical role in biogenesis of 30S subunits.</text>
</comment>
<feature type="binding site" evidence="7 8">
    <location>
        <position position="64"/>
    </location>
    <ligand>
        <name>S-adenosyl-L-methionine</name>
        <dbReference type="ChEBI" id="CHEBI:59789"/>
    </ligand>
</feature>
<dbReference type="PANTHER" id="PTHR11727">
    <property type="entry name" value="DIMETHYLADENOSINE TRANSFERASE"/>
    <property type="match status" value="1"/>
</dbReference>
<accession>A0A081N4T9</accession>
<feature type="binding site" evidence="7 8">
    <location>
        <position position="16"/>
    </location>
    <ligand>
        <name>S-adenosyl-L-methionine</name>
        <dbReference type="ChEBI" id="CHEBI:59789"/>
    </ligand>
</feature>